<dbReference type="Proteomes" id="UP000007148">
    <property type="component" value="Unassembled WGS sequence"/>
</dbReference>
<gene>
    <name evidence="3" type="ORF">PIIN_02862</name>
</gene>
<protein>
    <submittedName>
        <fullName evidence="3">Uncharacterized protein</fullName>
    </submittedName>
</protein>
<dbReference type="AlphaFoldDB" id="G4TCE8"/>
<comment type="caution">
    <text evidence="3">The sequence shown here is derived from an EMBL/GenBank/DDBJ whole genome shotgun (WGS) entry which is preliminary data.</text>
</comment>
<proteinExistence type="predicted"/>
<accession>G4TCE8</accession>
<feature type="region of interest" description="Disordered" evidence="1">
    <location>
        <begin position="32"/>
        <end position="60"/>
    </location>
</feature>
<keyword evidence="2" id="KW-0472">Membrane</keyword>
<feature type="compositionally biased region" description="Polar residues" evidence="1">
    <location>
        <begin position="41"/>
        <end position="60"/>
    </location>
</feature>
<name>G4TCE8_SERID</name>
<dbReference type="InterPro" id="IPR057394">
    <property type="entry name" value="PIGBOS1"/>
</dbReference>
<evidence type="ECO:0000313" key="4">
    <source>
        <dbReference type="Proteomes" id="UP000007148"/>
    </source>
</evidence>
<dbReference type="Pfam" id="PF23670">
    <property type="entry name" value="PIGBOS1"/>
    <property type="match status" value="1"/>
</dbReference>
<dbReference type="EMBL" id="CAFZ01000044">
    <property type="protein sequence ID" value="CCA69002.1"/>
    <property type="molecule type" value="Genomic_DNA"/>
</dbReference>
<dbReference type="HOGENOM" id="CLU_2942642_0_0_1"/>
<keyword evidence="2" id="KW-1133">Transmembrane helix</keyword>
<dbReference type="InParanoid" id="G4TCE8"/>
<evidence type="ECO:0000256" key="1">
    <source>
        <dbReference type="SAM" id="MobiDB-lite"/>
    </source>
</evidence>
<evidence type="ECO:0000313" key="3">
    <source>
        <dbReference type="EMBL" id="CCA69002.1"/>
    </source>
</evidence>
<feature type="transmembrane region" description="Helical" evidence="2">
    <location>
        <begin position="6"/>
        <end position="23"/>
    </location>
</feature>
<reference evidence="3 4" key="1">
    <citation type="journal article" date="2011" name="PLoS Pathog.">
        <title>Endophytic Life Strategies Decoded by Genome and Transcriptome Analyses of the Mutualistic Root Symbiont Piriformospora indica.</title>
        <authorList>
            <person name="Zuccaro A."/>
            <person name="Lahrmann U."/>
            <person name="Guldener U."/>
            <person name="Langen G."/>
            <person name="Pfiffi S."/>
            <person name="Biedenkopf D."/>
            <person name="Wong P."/>
            <person name="Samans B."/>
            <person name="Grimm C."/>
            <person name="Basiewicz M."/>
            <person name="Murat C."/>
            <person name="Martin F."/>
            <person name="Kogel K.H."/>
        </authorList>
    </citation>
    <scope>NUCLEOTIDE SEQUENCE [LARGE SCALE GENOMIC DNA]</scope>
    <source>
        <strain evidence="3 4">DSM 11827</strain>
    </source>
</reference>
<evidence type="ECO:0000256" key="2">
    <source>
        <dbReference type="SAM" id="Phobius"/>
    </source>
</evidence>
<keyword evidence="2" id="KW-0812">Transmembrane</keyword>
<organism evidence="3 4">
    <name type="scientific">Serendipita indica (strain DSM 11827)</name>
    <name type="common">Root endophyte fungus</name>
    <name type="synonym">Piriformospora indica</name>
    <dbReference type="NCBI Taxonomy" id="1109443"/>
    <lineage>
        <taxon>Eukaryota</taxon>
        <taxon>Fungi</taxon>
        <taxon>Dikarya</taxon>
        <taxon>Basidiomycota</taxon>
        <taxon>Agaricomycotina</taxon>
        <taxon>Agaricomycetes</taxon>
        <taxon>Sebacinales</taxon>
        <taxon>Serendipitaceae</taxon>
        <taxon>Serendipita</taxon>
    </lineage>
</organism>
<sequence>MRGGRSEIIVAGVIGILSAVYIMQPITDRLQAEAEKKKAQGNVQQTSTTSKDVTPTSSSK</sequence>
<keyword evidence="4" id="KW-1185">Reference proteome</keyword>